<comment type="similarity">
    <text evidence="1">Belongs to the HerA family.</text>
</comment>
<dbReference type="GO" id="GO:0043139">
    <property type="term" value="F:5'-3' DNA helicase activity"/>
    <property type="evidence" value="ECO:0007669"/>
    <property type="project" value="UniProtKB-EC"/>
</dbReference>
<keyword evidence="7" id="KW-0547">Nucleotide-binding</keyword>
<protein>
    <submittedName>
        <fullName evidence="7">ATP-binding protein</fullName>
    </submittedName>
</protein>
<evidence type="ECO:0000256" key="1">
    <source>
        <dbReference type="ARBA" id="ARBA00007816"/>
    </source>
</evidence>
<evidence type="ECO:0000313" key="7">
    <source>
        <dbReference type="EMBL" id="MFC7125924.1"/>
    </source>
</evidence>
<sequence length="351" mass="37093">MAFVIGRETNRDESGPTGRLGSYRALDGSDGASLRLDVDTPHAILVVGKRGYGKSYTLGVIAEELACTGGVAPILIDPMGVFDTLTDQVKSESVPAEVIQNPTVMPDVLDPKSWCSLLGLSPESGAGGLVWKAAQESTTVEGMKANVREATAADRDVRSAHNHLSLADSWDVFDSDGLNADTLSTGKVTVVDVSGHDDAPMNAICRGVGNALYRARLSNTIDRLPWLLVDEAHAFFGGVANETLQLLLTRGRAPGVSLVTATQRPSAIPAVGISQSDILISHRLTAQSDLAALESAKPTYLQGEFGERMPTTPGDVVIIDDATETVHGARIRNRKTSHGGKSPRASTAMRN</sequence>
<dbReference type="PANTHER" id="PTHR42957">
    <property type="entry name" value="HELICASE MJ1565-RELATED"/>
    <property type="match status" value="1"/>
</dbReference>
<dbReference type="SMART" id="SM00382">
    <property type="entry name" value="AAA"/>
    <property type="match status" value="1"/>
</dbReference>
<keyword evidence="7" id="KW-0067">ATP-binding</keyword>
<evidence type="ECO:0000313" key="8">
    <source>
        <dbReference type="Proteomes" id="UP001596414"/>
    </source>
</evidence>
<comment type="catalytic activity">
    <reaction evidence="4">
        <text>ATP + H2O = ADP + phosphate + H(+)</text>
        <dbReference type="Rhea" id="RHEA:13065"/>
        <dbReference type="ChEBI" id="CHEBI:15377"/>
        <dbReference type="ChEBI" id="CHEBI:15378"/>
        <dbReference type="ChEBI" id="CHEBI:30616"/>
        <dbReference type="ChEBI" id="CHEBI:43474"/>
        <dbReference type="ChEBI" id="CHEBI:456216"/>
        <dbReference type="EC" id="5.6.2.4"/>
    </reaction>
</comment>
<reference evidence="7 8" key="1">
    <citation type="journal article" date="2014" name="Int. J. Syst. Evol. Microbiol.">
        <title>Complete genome sequence of Corynebacterium casei LMG S-19264T (=DSM 44701T), isolated from a smear-ripened cheese.</title>
        <authorList>
            <consortium name="US DOE Joint Genome Institute (JGI-PGF)"/>
            <person name="Walter F."/>
            <person name="Albersmeier A."/>
            <person name="Kalinowski J."/>
            <person name="Ruckert C."/>
        </authorList>
    </citation>
    <scope>NUCLEOTIDE SEQUENCE [LARGE SCALE GENOMIC DNA]</scope>
    <source>
        <strain evidence="7 8">CGMCC 4.7215</strain>
    </source>
</reference>
<dbReference type="InterPro" id="IPR027417">
    <property type="entry name" value="P-loop_NTPase"/>
</dbReference>
<feature type="region of interest" description="Disordered" evidence="5">
    <location>
        <begin position="1"/>
        <end position="22"/>
    </location>
</feature>
<evidence type="ECO:0000256" key="4">
    <source>
        <dbReference type="ARBA" id="ARBA00048988"/>
    </source>
</evidence>
<comment type="catalytic activity">
    <reaction evidence="2">
        <text>Couples ATP hydrolysis with the unwinding of duplex DNA by translocating in the 3'-5' direction.</text>
        <dbReference type="EC" id="5.6.2.4"/>
    </reaction>
</comment>
<evidence type="ECO:0000256" key="5">
    <source>
        <dbReference type="SAM" id="MobiDB-lite"/>
    </source>
</evidence>
<dbReference type="InterPro" id="IPR003593">
    <property type="entry name" value="AAA+_ATPase"/>
</dbReference>
<dbReference type="Gene3D" id="3.40.50.300">
    <property type="entry name" value="P-loop containing nucleotide triphosphate hydrolases"/>
    <property type="match status" value="2"/>
</dbReference>
<dbReference type="Pfam" id="PF01935">
    <property type="entry name" value="DUF87"/>
    <property type="match status" value="1"/>
</dbReference>
<proteinExistence type="inferred from homology"/>
<comment type="caution">
    <text evidence="7">The sequence shown here is derived from an EMBL/GenBank/DDBJ whole genome shotgun (WGS) entry which is preliminary data.</text>
</comment>
<dbReference type="Proteomes" id="UP001596414">
    <property type="component" value="Unassembled WGS sequence"/>
</dbReference>
<dbReference type="InterPro" id="IPR002789">
    <property type="entry name" value="HerA_central"/>
</dbReference>
<dbReference type="RefSeq" id="WP_267638073.1">
    <property type="nucleotide sequence ID" value="NZ_JAODIY010000011.1"/>
</dbReference>
<dbReference type="PANTHER" id="PTHR42957:SF1">
    <property type="entry name" value="HELICASE MJ1565-RELATED"/>
    <property type="match status" value="1"/>
</dbReference>
<evidence type="ECO:0000259" key="6">
    <source>
        <dbReference type="SMART" id="SM00382"/>
    </source>
</evidence>
<gene>
    <name evidence="7" type="ORF">ACFQJ7_07695</name>
</gene>
<dbReference type="SUPFAM" id="SSF52540">
    <property type="entry name" value="P-loop containing nucleoside triphosphate hydrolases"/>
    <property type="match status" value="1"/>
</dbReference>
<dbReference type="AlphaFoldDB" id="A0ABD5X7U9"/>
<name>A0ABD5X7U9_9EURY</name>
<dbReference type="EMBL" id="JBHSZQ010000011">
    <property type="protein sequence ID" value="MFC7125924.1"/>
    <property type="molecule type" value="Genomic_DNA"/>
</dbReference>
<dbReference type="InterPro" id="IPR008571">
    <property type="entry name" value="HerA-like"/>
</dbReference>
<evidence type="ECO:0000256" key="3">
    <source>
        <dbReference type="ARBA" id="ARBA00048954"/>
    </source>
</evidence>
<organism evidence="7 8">
    <name type="scientific">Halovenus rubra</name>
    <dbReference type="NCBI Taxonomy" id="869890"/>
    <lineage>
        <taxon>Archaea</taxon>
        <taxon>Methanobacteriati</taxon>
        <taxon>Methanobacteriota</taxon>
        <taxon>Stenosarchaea group</taxon>
        <taxon>Halobacteria</taxon>
        <taxon>Halobacteriales</taxon>
        <taxon>Haloarculaceae</taxon>
        <taxon>Halovenus</taxon>
    </lineage>
</organism>
<feature type="region of interest" description="Disordered" evidence="5">
    <location>
        <begin position="332"/>
        <end position="351"/>
    </location>
</feature>
<dbReference type="GO" id="GO:0043138">
    <property type="term" value="F:3'-5' DNA helicase activity"/>
    <property type="evidence" value="ECO:0007669"/>
    <property type="project" value="UniProtKB-EC"/>
</dbReference>
<dbReference type="GO" id="GO:0005524">
    <property type="term" value="F:ATP binding"/>
    <property type="evidence" value="ECO:0007669"/>
    <property type="project" value="UniProtKB-KW"/>
</dbReference>
<accession>A0ABD5X7U9</accession>
<comment type="catalytic activity">
    <reaction evidence="3">
        <text>ATP + H2O = ADP + phosphate + H(+)</text>
        <dbReference type="Rhea" id="RHEA:13065"/>
        <dbReference type="ChEBI" id="CHEBI:15377"/>
        <dbReference type="ChEBI" id="CHEBI:15378"/>
        <dbReference type="ChEBI" id="CHEBI:30616"/>
        <dbReference type="ChEBI" id="CHEBI:43474"/>
        <dbReference type="ChEBI" id="CHEBI:456216"/>
        <dbReference type="EC" id="5.6.2.3"/>
    </reaction>
</comment>
<feature type="domain" description="AAA+ ATPase" evidence="6">
    <location>
        <begin position="40"/>
        <end position="294"/>
    </location>
</feature>
<evidence type="ECO:0000256" key="2">
    <source>
        <dbReference type="ARBA" id="ARBA00034617"/>
    </source>
</evidence>